<dbReference type="PANTHER" id="PTHR21661">
    <property type="entry name" value="EPOXIDE HYDROLASE 1-RELATED"/>
    <property type="match status" value="1"/>
</dbReference>
<dbReference type="EMBL" id="WLYK01000008">
    <property type="protein sequence ID" value="MTD16030.1"/>
    <property type="molecule type" value="Genomic_DNA"/>
</dbReference>
<evidence type="ECO:0000259" key="5">
    <source>
        <dbReference type="Pfam" id="PF06441"/>
    </source>
</evidence>
<proteinExistence type="inferred from homology"/>
<name>A0A7K1FPM0_9ACTN</name>
<evidence type="ECO:0000313" key="6">
    <source>
        <dbReference type="EMBL" id="MTD16030.1"/>
    </source>
</evidence>
<keyword evidence="3 6" id="KW-0378">Hydrolase</keyword>
<evidence type="ECO:0000256" key="1">
    <source>
        <dbReference type="ARBA" id="ARBA00010088"/>
    </source>
</evidence>
<dbReference type="PIRSF" id="PIRSF001112">
    <property type="entry name" value="Epoxide_hydrolase"/>
    <property type="match status" value="1"/>
</dbReference>
<dbReference type="InterPro" id="IPR000639">
    <property type="entry name" value="Epox_hydrolase-like"/>
</dbReference>
<dbReference type="GO" id="GO:0004301">
    <property type="term" value="F:epoxide hydrolase activity"/>
    <property type="evidence" value="ECO:0007669"/>
    <property type="project" value="TreeGrafter"/>
</dbReference>
<dbReference type="InterPro" id="IPR010497">
    <property type="entry name" value="Epoxide_hydro_N"/>
</dbReference>
<feature type="active site" description="Proton donor" evidence="4">
    <location>
        <position position="307"/>
    </location>
</feature>
<evidence type="ECO:0000313" key="7">
    <source>
        <dbReference type="Proteomes" id="UP000460221"/>
    </source>
</evidence>
<feature type="active site" description="Nucleophile" evidence="4">
    <location>
        <position position="185"/>
    </location>
</feature>
<dbReference type="InterPro" id="IPR016292">
    <property type="entry name" value="Epoxide_hydrolase"/>
</dbReference>
<protein>
    <submittedName>
        <fullName evidence="6">Alpha/beta fold hydrolase</fullName>
    </submittedName>
</protein>
<comment type="caution">
    <text evidence="6">The sequence shown here is derived from an EMBL/GenBank/DDBJ whole genome shotgun (WGS) entry which is preliminary data.</text>
</comment>
<reference evidence="6 7" key="1">
    <citation type="submission" date="2019-11" db="EMBL/GenBank/DDBJ databases">
        <authorList>
            <person name="Jiang L.-Q."/>
        </authorList>
    </citation>
    <scope>NUCLEOTIDE SEQUENCE [LARGE SCALE GENOMIC DNA]</scope>
    <source>
        <strain evidence="6 7">YIM 132087</strain>
    </source>
</reference>
<dbReference type="AlphaFoldDB" id="A0A7K1FPM0"/>
<comment type="similarity">
    <text evidence="1">Belongs to the peptidase S33 family.</text>
</comment>
<dbReference type="GO" id="GO:0097176">
    <property type="term" value="P:epoxide metabolic process"/>
    <property type="evidence" value="ECO:0007669"/>
    <property type="project" value="TreeGrafter"/>
</dbReference>
<evidence type="ECO:0000256" key="2">
    <source>
        <dbReference type="ARBA" id="ARBA00022797"/>
    </source>
</evidence>
<accession>A0A7K1FPM0</accession>
<dbReference type="Pfam" id="PF06441">
    <property type="entry name" value="EHN"/>
    <property type="match status" value="1"/>
</dbReference>
<feature type="active site" description="Proton acceptor" evidence="4">
    <location>
        <position position="359"/>
    </location>
</feature>
<dbReference type="SUPFAM" id="SSF53474">
    <property type="entry name" value="alpha/beta-Hydrolases"/>
    <property type="match status" value="1"/>
</dbReference>
<dbReference type="Gene3D" id="3.40.50.1820">
    <property type="entry name" value="alpha/beta hydrolase"/>
    <property type="match status" value="1"/>
</dbReference>
<dbReference type="InterPro" id="IPR029058">
    <property type="entry name" value="AB_hydrolase_fold"/>
</dbReference>
<feature type="domain" description="Epoxide hydrolase N-terminal" evidence="5">
    <location>
        <begin position="11"/>
        <end position="116"/>
    </location>
</feature>
<keyword evidence="7" id="KW-1185">Reference proteome</keyword>
<dbReference type="PANTHER" id="PTHR21661:SF35">
    <property type="entry name" value="EPOXIDE HYDROLASE"/>
    <property type="match status" value="1"/>
</dbReference>
<keyword evidence="2" id="KW-0058">Aromatic hydrocarbons catabolism</keyword>
<evidence type="ECO:0000256" key="4">
    <source>
        <dbReference type="PIRSR" id="PIRSR001112-1"/>
    </source>
</evidence>
<sequence>METVSVGAAVPFRAALDPAALQDLRTRLMMTRWPPERTEPAQGISLDRVQQLCETWSSTYDFGFVDRLNAWPQFTAPVTVGGVDPVDVHFLHVRSPEPGARPLVLTHGWPGSVLEFLDVIGPLTDPVAHGGEAEDAFHVVIPALPGFGFSGVPTDAGWTTSRIAVAWDGLMQSLGYDTYLAQGGDWGASVTNWLAAQFPDRVLAIHVNMVLVRPDEEIRNDPTEAEAVALAAARRHQREGAGYAAIQSTRPQTVGYALTDSPAGLCAWIAEKYAEWSDVPGPTDQQILDEVSLYWFTGTAATSARLYRESYSAGFDVGPIPVPSAVSVYPREIGRPSERWARLRHPDLRFYENPSHGGHFAALEVPEMFVDQVRRGFRACLG</sequence>
<dbReference type="RefSeq" id="WP_154770015.1">
    <property type="nucleotide sequence ID" value="NZ_WLYK01000008.1"/>
</dbReference>
<evidence type="ECO:0000256" key="3">
    <source>
        <dbReference type="ARBA" id="ARBA00022801"/>
    </source>
</evidence>
<dbReference type="PRINTS" id="PR00412">
    <property type="entry name" value="EPOXHYDRLASE"/>
</dbReference>
<gene>
    <name evidence="6" type="ORF">GIS00_19010</name>
</gene>
<organism evidence="6 7">
    <name type="scientific">Nakamurella alba</name>
    <dbReference type="NCBI Taxonomy" id="2665158"/>
    <lineage>
        <taxon>Bacteria</taxon>
        <taxon>Bacillati</taxon>
        <taxon>Actinomycetota</taxon>
        <taxon>Actinomycetes</taxon>
        <taxon>Nakamurellales</taxon>
        <taxon>Nakamurellaceae</taxon>
        <taxon>Nakamurella</taxon>
    </lineage>
</organism>
<dbReference type="Proteomes" id="UP000460221">
    <property type="component" value="Unassembled WGS sequence"/>
</dbReference>